<dbReference type="RefSeq" id="WP_229954256.1">
    <property type="nucleotide sequence ID" value="NZ_BAAAEM010000002.1"/>
</dbReference>
<keyword evidence="1" id="KW-0812">Transmembrane</keyword>
<evidence type="ECO:0000313" key="4">
    <source>
        <dbReference type="Proteomes" id="UP001500713"/>
    </source>
</evidence>
<organism evidence="3 4">
    <name type="scientific">Parasphingorhabdus litoris</name>
    <dbReference type="NCBI Taxonomy" id="394733"/>
    <lineage>
        <taxon>Bacteria</taxon>
        <taxon>Pseudomonadati</taxon>
        <taxon>Pseudomonadota</taxon>
        <taxon>Alphaproteobacteria</taxon>
        <taxon>Sphingomonadales</taxon>
        <taxon>Sphingomonadaceae</taxon>
        <taxon>Parasphingorhabdus</taxon>
    </lineage>
</organism>
<name>A0ABN1A118_9SPHN</name>
<protein>
    <recommendedName>
        <fullName evidence="2">HTH LytTR-type domain-containing protein</fullName>
    </recommendedName>
</protein>
<dbReference type="SMART" id="SM00850">
    <property type="entry name" value="LytTR"/>
    <property type="match status" value="1"/>
</dbReference>
<keyword evidence="4" id="KW-1185">Reference proteome</keyword>
<keyword evidence="1" id="KW-0472">Membrane</keyword>
<sequence length="279" mass="31049">MRDFVNLHSPTWYLRLVGHAGLAMLFAGVLAFLAPFGTYRFGGFERIGYWTLQMVAWLVLSTFSYMVLWHFQRMRSRSRISRRAISAMLASIPMAFVIGVSNHVMSGWQVNVADVVEIFVSISLIGGAYTFLSERLIEDRLWNEVRSATPNSGAFSSPEAPAGSALTVANEVPSNPKLIQSLPSDVASDILCLQVEDHYVRAHSSHRSAMTLMRFSDALLGVDHIPGLRVHRSWWVATTAVMNIHKSGRTAQLALSNGLIVPVSRPYLAETLKRWDMVG</sequence>
<evidence type="ECO:0000259" key="2">
    <source>
        <dbReference type="PROSITE" id="PS50930"/>
    </source>
</evidence>
<evidence type="ECO:0000313" key="3">
    <source>
        <dbReference type="EMBL" id="GAA0464959.1"/>
    </source>
</evidence>
<proteinExistence type="predicted"/>
<dbReference type="Pfam" id="PF04397">
    <property type="entry name" value="LytTR"/>
    <property type="match status" value="1"/>
</dbReference>
<feature type="transmembrane region" description="Helical" evidence="1">
    <location>
        <begin position="80"/>
        <end position="100"/>
    </location>
</feature>
<accession>A0ABN1A118</accession>
<feature type="transmembrane region" description="Helical" evidence="1">
    <location>
        <begin position="12"/>
        <end position="35"/>
    </location>
</feature>
<dbReference type="PROSITE" id="PS50930">
    <property type="entry name" value="HTH_LYTTR"/>
    <property type="match status" value="1"/>
</dbReference>
<feature type="transmembrane region" description="Helical" evidence="1">
    <location>
        <begin position="47"/>
        <end position="68"/>
    </location>
</feature>
<keyword evidence="1" id="KW-1133">Transmembrane helix</keyword>
<comment type="caution">
    <text evidence="3">The sequence shown here is derived from an EMBL/GenBank/DDBJ whole genome shotgun (WGS) entry which is preliminary data.</text>
</comment>
<gene>
    <name evidence="3" type="ORF">GCM10009096_01850</name>
</gene>
<reference evidence="3 4" key="1">
    <citation type="journal article" date="2019" name="Int. J. Syst. Evol. Microbiol.">
        <title>The Global Catalogue of Microorganisms (GCM) 10K type strain sequencing project: providing services to taxonomists for standard genome sequencing and annotation.</title>
        <authorList>
            <consortium name="The Broad Institute Genomics Platform"/>
            <consortium name="The Broad Institute Genome Sequencing Center for Infectious Disease"/>
            <person name="Wu L."/>
            <person name="Ma J."/>
        </authorList>
    </citation>
    <scope>NUCLEOTIDE SEQUENCE [LARGE SCALE GENOMIC DNA]</scope>
    <source>
        <strain evidence="3 4">JCM 14162</strain>
    </source>
</reference>
<feature type="domain" description="HTH LytTR-type" evidence="2">
    <location>
        <begin position="188"/>
        <end position="277"/>
    </location>
</feature>
<dbReference type="Proteomes" id="UP001500713">
    <property type="component" value="Unassembled WGS sequence"/>
</dbReference>
<dbReference type="InterPro" id="IPR007492">
    <property type="entry name" value="LytTR_DNA-bd_dom"/>
</dbReference>
<dbReference type="EMBL" id="BAAAEM010000002">
    <property type="protein sequence ID" value="GAA0464959.1"/>
    <property type="molecule type" value="Genomic_DNA"/>
</dbReference>
<feature type="transmembrane region" description="Helical" evidence="1">
    <location>
        <begin position="112"/>
        <end position="132"/>
    </location>
</feature>
<evidence type="ECO:0000256" key="1">
    <source>
        <dbReference type="SAM" id="Phobius"/>
    </source>
</evidence>
<dbReference type="Gene3D" id="2.40.50.1020">
    <property type="entry name" value="LytTr DNA-binding domain"/>
    <property type="match status" value="1"/>
</dbReference>